<dbReference type="InterPro" id="IPR035965">
    <property type="entry name" value="PAS-like_dom_sf"/>
</dbReference>
<dbReference type="InterPro" id="IPR029787">
    <property type="entry name" value="Nucleotide_cyclase"/>
</dbReference>
<keyword evidence="2" id="KW-0547">Nucleotide-binding</keyword>
<dbReference type="InterPro" id="IPR013767">
    <property type="entry name" value="PAS_fold"/>
</dbReference>
<dbReference type="PROSITE" id="PS50112">
    <property type="entry name" value="PAS"/>
    <property type="match status" value="1"/>
</dbReference>
<dbReference type="NCBIfam" id="TIGR00229">
    <property type="entry name" value="sensory_box"/>
    <property type="match status" value="1"/>
</dbReference>
<dbReference type="InterPro" id="IPR000700">
    <property type="entry name" value="PAS-assoc_C"/>
</dbReference>
<dbReference type="InterPro" id="IPR001610">
    <property type="entry name" value="PAC"/>
</dbReference>
<dbReference type="PANTHER" id="PTHR44757">
    <property type="entry name" value="DIGUANYLATE CYCLASE DGCP"/>
    <property type="match status" value="1"/>
</dbReference>
<dbReference type="CDD" id="cd00130">
    <property type="entry name" value="PAS"/>
    <property type="match status" value="1"/>
</dbReference>
<proteinExistence type="predicted"/>
<keyword evidence="12" id="KW-1185">Reference proteome</keyword>
<keyword evidence="3" id="KW-0418">Kinase</keyword>
<dbReference type="RefSeq" id="WP_105306838.1">
    <property type="nucleotide sequence ID" value="NZ_PIPS01000005.1"/>
</dbReference>
<dbReference type="PANTHER" id="PTHR44757:SF2">
    <property type="entry name" value="BIOFILM ARCHITECTURE MAINTENANCE PROTEIN MBAA"/>
    <property type="match status" value="1"/>
</dbReference>
<dbReference type="InterPro" id="IPR001633">
    <property type="entry name" value="EAL_dom"/>
</dbReference>
<protein>
    <recommendedName>
        <fullName evidence="6">Sensor protein FixL</fullName>
    </recommendedName>
</protein>
<evidence type="ECO:0000259" key="8">
    <source>
        <dbReference type="PROSITE" id="PS50113"/>
    </source>
</evidence>
<evidence type="ECO:0000259" key="9">
    <source>
        <dbReference type="PROSITE" id="PS50883"/>
    </source>
</evidence>
<dbReference type="FunFam" id="3.30.450.20:FF:000060">
    <property type="entry name" value="Sensor protein FixL"/>
    <property type="match status" value="1"/>
</dbReference>
<reference evidence="12" key="1">
    <citation type="journal article" date="2018" name="Front. Microbiol.">
        <title>Genome-Based Analysis Reveals the Taxonomy and Diversity of the Family Idiomarinaceae.</title>
        <authorList>
            <person name="Liu Y."/>
            <person name="Lai Q."/>
            <person name="Shao Z."/>
        </authorList>
    </citation>
    <scope>NUCLEOTIDE SEQUENCE [LARGE SCALE GENOMIC DNA]</scope>
    <source>
        <strain evidence="12">SN-14</strain>
    </source>
</reference>
<gene>
    <name evidence="11" type="ORF">CWE23_12620</name>
</gene>
<feature type="domain" description="EAL" evidence="9">
    <location>
        <begin position="434"/>
        <end position="684"/>
    </location>
</feature>
<accession>A0AA94ECP0</accession>
<dbReference type="Pfam" id="PF08447">
    <property type="entry name" value="PAS_3"/>
    <property type="match status" value="1"/>
</dbReference>
<name>A0AA94ECP0_9GAMM</name>
<feature type="domain" description="GGDEF" evidence="10">
    <location>
        <begin position="291"/>
        <end position="425"/>
    </location>
</feature>
<dbReference type="SMART" id="SM00091">
    <property type="entry name" value="PAS"/>
    <property type="match status" value="2"/>
</dbReference>
<dbReference type="InterPro" id="IPR052155">
    <property type="entry name" value="Biofilm_reg_signaling"/>
</dbReference>
<dbReference type="SMART" id="SM00267">
    <property type="entry name" value="GGDEF"/>
    <property type="match status" value="1"/>
</dbReference>
<organism evidence="11 12">
    <name type="scientific">Idiomarina aquatica</name>
    <dbReference type="NCBI Taxonomy" id="1327752"/>
    <lineage>
        <taxon>Bacteria</taxon>
        <taxon>Pseudomonadati</taxon>
        <taxon>Pseudomonadota</taxon>
        <taxon>Gammaproteobacteria</taxon>
        <taxon>Alteromonadales</taxon>
        <taxon>Idiomarinaceae</taxon>
        <taxon>Idiomarina</taxon>
    </lineage>
</organism>
<dbReference type="PROSITE" id="PS50883">
    <property type="entry name" value="EAL"/>
    <property type="match status" value="1"/>
</dbReference>
<evidence type="ECO:0000256" key="4">
    <source>
        <dbReference type="ARBA" id="ARBA00022840"/>
    </source>
</evidence>
<dbReference type="EMBL" id="PIPS01000005">
    <property type="protein sequence ID" value="RUO39919.1"/>
    <property type="molecule type" value="Genomic_DNA"/>
</dbReference>
<keyword evidence="4" id="KW-0067">ATP-binding</keyword>
<evidence type="ECO:0000259" key="10">
    <source>
        <dbReference type="PROSITE" id="PS50887"/>
    </source>
</evidence>
<dbReference type="SMART" id="SM00052">
    <property type="entry name" value="EAL"/>
    <property type="match status" value="1"/>
</dbReference>
<dbReference type="GO" id="GO:0006355">
    <property type="term" value="P:regulation of DNA-templated transcription"/>
    <property type="evidence" value="ECO:0007669"/>
    <property type="project" value="InterPro"/>
</dbReference>
<evidence type="ECO:0000256" key="6">
    <source>
        <dbReference type="ARBA" id="ARBA00070616"/>
    </source>
</evidence>
<dbReference type="InterPro" id="IPR035919">
    <property type="entry name" value="EAL_sf"/>
</dbReference>
<evidence type="ECO:0000313" key="12">
    <source>
        <dbReference type="Proteomes" id="UP000286680"/>
    </source>
</evidence>
<evidence type="ECO:0000256" key="2">
    <source>
        <dbReference type="ARBA" id="ARBA00022741"/>
    </source>
</evidence>
<evidence type="ECO:0000259" key="7">
    <source>
        <dbReference type="PROSITE" id="PS50112"/>
    </source>
</evidence>
<dbReference type="InterPro" id="IPR000014">
    <property type="entry name" value="PAS"/>
</dbReference>
<dbReference type="Pfam" id="PF00563">
    <property type="entry name" value="EAL"/>
    <property type="match status" value="1"/>
</dbReference>
<keyword evidence="1" id="KW-0808">Transferase</keyword>
<feature type="domain" description="PAC" evidence="8">
    <location>
        <begin position="214"/>
        <end position="264"/>
    </location>
</feature>
<evidence type="ECO:0000256" key="1">
    <source>
        <dbReference type="ARBA" id="ARBA00022679"/>
    </source>
</evidence>
<dbReference type="Pfam" id="PF00990">
    <property type="entry name" value="GGDEF"/>
    <property type="match status" value="1"/>
</dbReference>
<dbReference type="Gene3D" id="3.20.20.450">
    <property type="entry name" value="EAL domain"/>
    <property type="match status" value="1"/>
</dbReference>
<dbReference type="Pfam" id="PF00989">
    <property type="entry name" value="PAS"/>
    <property type="match status" value="1"/>
</dbReference>
<dbReference type="SMART" id="SM00086">
    <property type="entry name" value="PAC"/>
    <property type="match status" value="2"/>
</dbReference>
<dbReference type="NCBIfam" id="TIGR00254">
    <property type="entry name" value="GGDEF"/>
    <property type="match status" value="1"/>
</dbReference>
<dbReference type="Proteomes" id="UP000286680">
    <property type="component" value="Unassembled WGS sequence"/>
</dbReference>
<evidence type="ECO:0000256" key="3">
    <source>
        <dbReference type="ARBA" id="ARBA00022777"/>
    </source>
</evidence>
<dbReference type="InterPro" id="IPR000160">
    <property type="entry name" value="GGDEF_dom"/>
</dbReference>
<dbReference type="CDD" id="cd01949">
    <property type="entry name" value="GGDEF"/>
    <property type="match status" value="1"/>
</dbReference>
<evidence type="ECO:0000256" key="5">
    <source>
        <dbReference type="ARBA" id="ARBA00059827"/>
    </source>
</evidence>
<dbReference type="Gene3D" id="3.30.70.270">
    <property type="match status" value="1"/>
</dbReference>
<dbReference type="GO" id="GO:0016301">
    <property type="term" value="F:kinase activity"/>
    <property type="evidence" value="ECO:0007669"/>
    <property type="project" value="UniProtKB-KW"/>
</dbReference>
<feature type="domain" description="PAS" evidence="7">
    <location>
        <begin position="137"/>
        <end position="207"/>
    </location>
</feature>
<dbReference type="PROSITE" id="PS50887">
    <property type="entry name" value="GGDEF"/>
    <property type="match status" value="1"/>
</dbReference>
<sequence length="684" mass="77684">MMKRSSWPVSAEQLLQQTEVLTGSGSWCLNLATNQLLWSEQTYQLFERPLDNPINLDDALGYYPDPFRAQVLQAIDEALTGKESWQFESKIITAKGQVKWVKNNGALYRTEAGSPYLFGSVQDISVTNDTLNQLKQSSASLNTVLDNILDGVITIDSYGIIQGFSRPAERIFGYRADEVLGKNIKLLMPNPYAREHDQYLANYLSTGKRKIIGTGREVNARHKDGTIFPIDLAVSETETHEGKRFIGTVRDITQQKNTAERIEFLSYFDRLTGLPNRVRLLEQLEQWLAEADVAVGCINIDYFRRINTVLGERAGDEALQYVARTIREIALKEAIVAKDLGDRFIVACRAPYCEPESTVARIHELLATIREPITLSCGTDIHLTISVGVAFVSRYTKANDALLNAESALENARQSGRDQVQQYRDKMISSIQQDYRLENALRRELANIKTGKASGFECWLQSKVDDRYRIAGAEALIRWRHDNELIRPDHFIPVAERLGLIIPIGEWMLRQVAPVIKATGLPIAWNVSPKQFLHEQFADTVLTVMREYNAPLSLLFIEITENLLLHDHDKVRAIMHQLNSKGVNFSLDDFGTGYSNLRRLQLLPVSELKIDREFVQNAFESHRDRNLLDSMILMARHMRLSIVAEGVETQLQADYLRDSGVDLLQGFHFHKPSPIPDWLQTLDN</sequence>
<dbReference type="CDD" id="cd01948">
    <property type="entry name" value="EAL"/>
    <property type="match status" value="1"/>
</dbReference>
<dbReference type="SUPFAM" id="SSF55785">
    <property type="entry name" value="PYP-like sensor domain (PAS domain)"/>
    <property type="match status" value="2"/>
</dbReference>
<dbReference type="SUPFAM" id="SSF55073">
    <property type="entry name" value="Nucleotide cyclase"/>
    <property type="match status" value="1"/>
</dbReference>
<dbReference type="PROSITE" id="PS50113">
    <property type="entry name" value="PAC"/>
    <property type="match status" value="1"/>
</dbReference>
<comment type="caution">
    <text evidence="11">The sequence shown here is derived from an EMBL/GenBank/DDBJ whole genome shotgun (WGS) entry which is preliminary data.</text>
</comment>
<dbReference type="SUPFAM" id="SSF141868">
    <property type="entry name" value="EAL domain-like"/>
    <property type="match status" value="1"/>
</dbReference>
<dbReference type="InterPro" id="IPR013655">
    <property type="entry name" value="PAS_fold_3"/>
</dbReference>
<evidence type="ECO:0000313" key="11">
    <source>
        <dbReference type="EMBL" id="RUO39919.1"/>
    </source>
</evidence>
<dbReference type="InterPro" id="IPR043128">
    <property type="entry name" value="Rev_trsase/Diguanyl_cyclase"/>
</dbReference>
<dbReference type="GO" id="GO:0005524">
    <property type="term" value="F:ATP binding"/>
    <property type="evidence" value="ECO:0007669"/>
    <property type="project" value="UniProtKB-KW"/>
</dbReference>
<comment type="function">
    <text evidence="5">Putative oxygen sensor; modulates the activity of FixJ, a transcriptional activator of nitrogen fixation fixK gene. FixL probably acts as a kinase that phosphorylates FixJ.</text>
</comment>
<dbReference type="AlphaFoldDB" id="A0AA94ECP0"/>
<dbReference type="Gene3D" id="3.30.450.20">
    <property type="entry name" value="PAS domain"/>
    <property type="match status" value="2"/>
</dbReference>